<reference evidence="2 3" key="1">
    <citation type="journal article" date="2016" name="Mol. Biol. Evol.">
        <title>Comparative Genomics of Early-Diverging Mushroom-Forming Fungi Provides Insights into the Origins of Lignocellulose Decay Capabilities.</title>
        <authorList>
            <person name="Nagy L.G."/>
            <person name="Riley R."/>
            <person name="Tritt A."/>
            <person name="Adam C."/>
            <person name="Daum C."/>
            <person name="Floudas D."/>
            <person name="Sun H."/>
            <person name="Yadav J.S."/>
            <person name="Pangilinan J."/>
            <person name="Larsson K.H."/>
            <person name="Matsuura K."/>
            <person name="Barry K."/>
            <person name="Labutti K."/>
            <person name="Kuo R."/>
            <person name="Ohm R.A."/>
            <person name="Bhattacharya S.S."/>
            <person name="Shirouzu T."/>
            <person name="Yoshinaga Y."/>
            <person name="Martin F.M."/>
            <person name="Grigoriev I.V."/>
            <person name="Hibbett D.S."/>
        </authorList>
    </citation>
    <scope>NUCLEOTIDE SEQUENCE [LARGE SCALE GENOMIC DNA]</scope>
    <source>
        <strain evidence="2 3">HHB12029</strain>
    </source>
</reference>
<dbReference type="STRING" id="1314781.A0A165IC00"/>
<dbReference type="EMBL" id="KV425994">
    <property type="protein sequence ID" value="KZV93188.1"/>
    <property type="molecule type" value="Genomic_DNA"/>
</dbReference>
<evidence type="ECO:0000259" key="1">
    <source>
        <dbReference type="Pfam" id="PF13976"/>
    </source>
</evidence>
<feature type="domain" description="GAG-pre-integrase" evidence="1">
    <location>
        <begin position="3"/>
        <end position="49"/>
    </location>
</feature>
<dbReference type="OrthoDB" id="7691805at2759"/>
<sequence>AMDINVLHRRLGHQSFDALRRAVAAGHIKGVSKLTGTQKFCDACAIGKMKHLPFRRGRQRATKPLQLVHVDLCGPVK</sequence>
<dbReference type="InParanoid" id="A0A165IC00"/>
<dbReference type="InterPro" id="IPR025724">
    <property type="entry name" value="GAG-pre-integrase_dom"/>
</dbReference>
<accession>A0A165IC00</accession>
<dbReference type="Proteomes" id="UP000077266">
    <property type="component" value="Unassembled WGS sequence"/>
</dbReference>
<organism evidence="2 3">
    <name type="scientific">Exidia glandulosa HHB12029</name>
    <dbReference type="NCBI Taxonomy" id="1314781"/>
    <lineage>
        <taxon>Eukaryota</taxon>
        <taxon>Fungi</taxon>
        <taxon>Dikarya</taxon>
        <taxon>Basidiomycota</taxon>
        <taxon>Agaricomycotina</taxon>
        <taxon>Agaricomycetes</taxon>
        <taxon>Auriculariales</taxon>
        <taxon>Exidiaceae</taxon>
        <taxon>Exidia</taxon>
    </lineage>
</organism>
<proteinExistence type="predicted"/>
<dbReference type="Pfam" id="PF13976">
    <property type="entry name" value="gag_pre-integrs"/>
    <property type="match status" value="1"/>
</dbReference>
<evidence type="ECO:0000313" key="2">
    <source>
        <dbReference type="EMBL" id="KZV93188.1"/>
    </source>
</evidence>
<feature type="non-terminal residue" evidence="2">
    <location>
        <position position="1"/>
    </location>
</feature>
<gene>
    <name evidence="2" type="ORF">EXIGLDRAFT_573732</name>
</gene>
<evidence type="ECO:0000313" key="3">
    <source>
        <dbReference type="Proteomes" id="UP000077266"/>
    </source>
</evidence>
<feature type="non-terminal residue" evidence="2">
    <location>
        <position position="77"/>
    </location>
</feature>
<protein>
    <recommendedName>
        <fullName evidence="1">GAG-pre-integrase domain-containing protein</fullName>
    </recommendedName>
</protein>
<name>A0A165IC00_EXIGL</name>
<keyword evidence="3" id="KW-1185">Reference proteome</keyword>
<dbReference type="AlphaFoldDB" id="A0A165IC00"/>